<proteinExistence type="inferred from homology"/>
<accession>A0AA88IPX5</accession>
<feature type="compositionally biased region" description="Basic and acidic residues" evidence="2">
    <location>
        <begin position="208"/>
        <end position="221"/>
    </location>
</feature>
<organism evidence="3 4">
    <name type="scientific">Channa striata</name>
    <name type="common">Snakehead murrel</name>
    <name type="synonym">Ophicephalus striatus</name>
    <dbReference type="NCBI Taxonomy" id="64152"/>
    <lineage>
        <taxon>Eukaryota</taxon>
        <taxon>Metazoa</taxon>
        <taxon>Chordata</taxon>
        <taxon>Craniata</taxon>
        <taxon>Vertebrata</taxon>
        <taxon>Euteleostomi</taxon>
        <taxon>Actinopterygii</taxon>
        <taxon>Neopterygii</taxon>
        <taxon>Teleostei</taxon>
        <taxon>Neoteleostei</taxon>
        <taxon>Acanthomorphata</taxon>
        <taxon>Anabantaria</taxon>
        <taxon>Anabantiformes</taxon>
        <taxon>Channoidei</taxon>
        <taxon>Channidae</taxon>
        <taxon>Channa</taxon>
    </lineage>
</organism>
<evidence type="ECO:0000256" key="2">
    <source>
        <dbReference type="SAM" id="MobiDB-lite"/>
    </source>
</evidence>
<comment type="similarity">
    <text evidence="1">Belongs to the IER family.</text>
</comment>
<evidence type="ECO:0000313" key="3">
    <source>
        <dbReference type="EMBL" id="KAK2817436.1"/>
    </source>
</evidence>
<gene>
    <name evidence="3" type="ORF">Q5P01_025627</name>
</gene>
<evidence type="ECO:0000256" key="1">
    <source>
        <dbReference type="ARBA" id="ARBA00006186"/>
    </source>
</evidence>
<evidence type="ECO:0000313" key="4">
    <source>
        <dbReference type="Proteomes" id="UP001187415"/>
    </source>
</evidence>
<feature type="compositionally biased region" description="Basic and acidic residues" evidence="2">
    <location>
        <begin position="140"/>
        <end position="149"/>
    </location>
</feature>
<evidence type="ECO:0008006" key="5">
    <source>
        <dbReference type="Google" id="ProtNLM"/>
    </source>
</evidence>
<name>A0AA88IPX5_CHASR</name>
<dbReference type="Pfam" id="PF05760">
    <property type="entry name" value="IER"/>
    <property type="match status" value="1"/>
</dbReference>
<keyword evidence="4" id="KW-1185">Reference proteome</keyword>
<dbReference type="InterPro" id="IPR008653">
    <property type="entry name" value="IER"/>
</dbReference>
<protein>
    <recommendedName>
        <fullName evidence="5">Immediate early response 2</fullName>
    </recommendedName>
</protein>
<feature type="region of interest" description="Disordered" evidence="2">
    <location>
        <begin position="48"/>
        <end position="232"/>
    </location>
</feature>
<reference evidence="3" key="1">
    <citation type="submission" date="2023-07" db="EMBL/GenBank/DDBJ databases">
        <title>Chromosome-level Genome Assembly of Striped Snakehead (Channa striata).</title>
        <authorList>
            <person name="Liu H."/>
        </authorList>
    </citation>
    <scope>NUCLEOTIDE SEQUENCE</scope>
    <source>
        <strain evidence="3">Gz</strain>
        <tissue evidence="3">Muscle</tissue>
    </source>
</reference>
<feature type="region of interest" description="Disordered" evidence="2">
    <location>
        <begin position="247"/>
        <end position="267"/>
    </location>
</feature>
<dbReference type="PANTHER" id="PTHR15895">
    <property type="entry name" value="IMMEDIATE EARLY RESPONSE GENE"/>
    <property type="match status" value="1"/>
</dbReference>
<dbReference type="Proteomes" id="UP001187415">
    <property type="component" value="Unassembled WGS sequence"/>
</dbReference>
<sequence length="267" mass="28654">MEVNAEARRILAVSISKLYASRTQRGGLRLHRSLLVSLVMRSARDIYHSSRESEAPSEAQPTPEEPMDTGASSVEQAEAQPEPQPEPNSPAAPQAAADSAEEESDSGITEDKENLSPTRRSRKRPGKASAAPDFLPSKRARLEPGEERYAAPLGGCRAGAAPGCYEGGSVPLRTEEPTHVVGPGQRDLPPPLARPPQSLCRCPPGSEQRAEEEKKSQDSGQRELQAAKFEEEARRGTGCGAFGFPVIHPQLNEPKQVTAADSKLVHG</sequence>
<dbReference type="EMBL" id="JAUPFM010000021">
    <property type="protein sequence ID" value="KAK2817436.1"/>
    <property type="molecule type" value="Genomic_DNA"/>
</dbReference>
<comment type="caution">
    <text evidence="3">The sequence shown here is derived from an EMBL/GenBank/DDBJ whole genome shotgun (WGS) entry which is preliminary data.</text>
</comment>
<dbReference type="AlphaFoldDB" id="A0AA88IPX5"/>